<keyword evidence="3 10" id="KW-0378">Hydrolase</keyword>
<dbReference type="CDD" id="cd18807">
    <property type="entry name" value="SF1_C_UvrD"/>
    <property type="match status" value="1"/>
</dbReference>
<evidence type="ECO:0000259" key="11">
    <source>
        <dbReference type="PROSITE" id="PS51198"/>
    </source>
</evidence>
<evidence type="ECO:0000256" key="2">
    <source>
        <dbReference type="ARBA" id="ARBA00022741"/>
    </source>
</evidence>
<dbReference type="GO" id="GO:0005829">
    <property type="term" value="C:cytosol"/>
    <property type="evidence" value="ECO:0007669"/>
    <property type="project" value="TreeGrafter"/>
</dbReference>
<dbReference type="CDD" id="cd17932">
    <property type="entry name" value="DEXQc_UvrD"/>
    <property type="match status" value="1"/>
</dbReference>
<dbReference type="InterPro" id="IPR000212">
    <property type="entry name" value="DNA_helicase_UvrD/REP"/>
</dbReference>
<organism evidence="13 14">
    <name type="scientific">Thermogutta terrifontis</name>
    <dbReference type="NCBI Taxonomy" id="1331910"/>
    <lineage>
        <taxon>Bacteria</taxon>
        <taxon>Pseudomonadati</taxon>
        <taxon>Planctomycetota</taxon>
        <taxon>Planctomycetia</taxon>
        <taxon>Pirellulales</taxon>
        <taxon>Thermoguttaceae</taxon>
        <taxon>Thermogutta</taxon>
    </lineage>
</organism>
<dbReference type="Proteomes" id="UP000215086">
    <property type="component" value="Chromosome"/>
</dbReference>
<dbReference type="GO" id="GO:0000725">
    <property type="term" value="P:recombinational repair"/>
    <property type="evidence" value="ECO:0007669"/>
    <property type="project" value="TreeGrafter"/>
</dbReference>
<evidence type="ECO:0000256" key="1">
    <source>
        <dbReference type="ARBA" id="ARBA00009922"/>
    </source>
</evidence>
<keyword evidence="14" id="KW-1185">Reference proteome</keyword>
<dbReference type="PANTHER" id="PTHR11070">
    <property type="entry name" value="UVRD / RECB / PCRA DNA HELICASE FAMILY MEMBER"/>
    <property type="match status" value="1"/>
</dbReference>
<reference evidence="13 14" key="1">
    <citation type="journal article" name="Front. Microbiol.">
        <title>Sugar Metabolism of the First Thermophilic Planctomycete Thermogutta terrifontis: Comparative Genomic and Transcriptomic Approaches.</title>
        <authorList>
            <person name="Elcheninov A.G."/>
            <person name="Menzel P."/>
            <person name="Gudbergsdottir S.R."/>
            <person name="Slesarev A.I."/>
            <person name="Kadnikov V.V."/>
            <person name="Krogh A."/>
            <person name="Bonch-Osmolovskaya E.A."/>
            <person name="Peng X."/>
            <person name="Kublanov I.V."/>
        </authorList>
    </citation>
    <scope>NUCLEOTIDE SEQUENCE [LARGE SCALE GENOMIC DNA]</scope>
    <source>
        <strain evidence="13 14">R1</strain>
    </source>
</reference>
<evidence type="ECO:0000256" key="6">
    <source>
        <dbReference type="ARBA" id="ARBA00023235"/>
    </source>
</evidence>
<feature type="domain" description="UvrD-like helicase C-terminal" evidence="12">
    <location>
        <begin position="305"/>
        <end position="568"/>
    </location>
</feature>
<dbReference type="Gene3D" id="3.40.50.300">
    <property type="entry name" value="P-loop containing nucleotide triphosphate hydrolases"/>
    <property type="match status" value="2"/>
</dbReference>
<dbReference type="GO" id="GO:0003677">
    <property type="term" value="F:DNA binding"/>
    <property type="evidence" value="ECO:0007669"/>
    <property type="project" value="InterPro"/>
</dbReference>
<feature type="binding site" evidence="10">
    <location>
        <begin position="33"/>
        <end position="40"/>
    </location>
    <ligand>
        <name>ATP</name>
        <dbReference type="ChEBI" id="CHEBI:30616"/>
    </ligand>
</feature>
<dbReference type="SUPFAM" id="SSF52540">
    <property type="entry name" value="P-loop containing nucleoside triphosphate hydrolases"/>
    <property type="match status" value="1"/>
</dbReference>
<accession>A0A286RJT4</accession>
<dbReference type="OrthoDB" id="9810135at2"/>
<dbReference type="Pfam" id="PF13361">
    <property type="entry name" value="UvrD_C"/>
    <property type="match status" value="2"/>
</dbReference>
<comment type="catalytic activity">
    <reaction evidence="7">
        <text>Couples ATP hydrolysis with the unwinding of duplex DNA by translocating in the 3'-5' direction.</text>
        <dbReference type="EC" id="5.6.2.4"/>
    </reaction>
</comment>
<dbReference type="PANTHER" id="PTHR11070:SF3">
    <property type="entry name" value="DNA 3'-5' HELICASE"/>
    <property type="match status" value="1"/>
</dbReference>
<dbReference type="InterPro" id="IPR013986">
    <property type="entry name" value="DExx_box_DNA_helicase_dom_sf"/>
</dbReference>
<comment type="catalytic activity">
    <reaction evidence="9">
        <text>ATP + H2O = ADP + phosphate + H(+)</text>
        <dbReference type="Rhea" id="RHEA:13065"/>
        <dbReference type="ChEBI" id="CHEBI:15377"/>
        <dbReference type="ChEBI" id="CHEBI:15378"/>
        <dbReference type="ChEBI" id="CHEBI:30616"/>
        <dbReference type="ChEBI" id="CHEBI:43474"/>
        <dbReference type="ChEBI" id="CHEBI:456216"/>
        <dbReference type="EC" id="5.6.2.4"/>
    </reaction>
</comment>
<dbReference type="PROSITE" id="PS51217">
    <property type="entry name" value="UVRD_HELICASE_CTER"/>
    <property type="match status" value="1"/>
</dbReference>
<evidence type="ECO:0000256" key="4">
    <source>
        <dbReference type="ARBA" id="ARBA00022806"/>
    </source>
</evidence>
<evidence type="ECO:0000256" key="10">
    <source>
        <dbReference type="PROSITE-ProRule" id="PRU00560"/>
    </source>
</evidence>
<evidence type="ECO:0000259" key="12">
    <source>
        <dbReference type="PROSITE" id="PS51217"/>
    </source>
</evidence>
<dbReference type="EC" id="5.6.2.4" evidence="8"/>
<dbReference type="GO" id="GO:0005524">
    <property type="term" value="F:ATP binding"/>
    <property type="evidence" value="ECO:0007669"/>
    <property type="project" value="UniProtKB-UniRule"/>
</dbReference>
<dbReference type="Gene3D" id="1.10.10.160">
    <property type="match status" value="1"/>
</dbReference>
<evidence type="ECO:0000256" key="9">
    <source>
        <dbReference type="ARBA" id="ARBA00048988"/>
    </source>
</evidence>
<dbReference type="InterPro" id="IPR027417">
    <property type="entry name" value="P-loop_NTPase"/>
</dbReference>
<dbReference type="AlphaFoldDB" id="A0A286RJT4"/>
<protein>
    <recommendedName>
        <fullName evidence="8">DNA 3'-5' helicase</fullName>
        <ecNumber evidence="8">5.6.2.4</ecNumber>
    </recommendedName>
</protein>
<proteinExistence type="inferred from homology"/>
<keyword evidence="4 10" id="KW-0347">Helicase</keyword>
<dbReference type="PROSITE" id="PS51198">
    <property type="entry name" value="UVRD_HELICASE_ATP_BIND"/>
    <property type="match status" value="1"/>
</dbReference>
<evidence type="ECO:0000256" key="8">
    <source>
        <dbReference type="ARBA" id="ARBA00034808"/>
    </source>
</evidence>
<dbReference type="GO" id="GO:0016887">
    <property type="term" value="F:ATP hydrolysis activity"/>
    <property type="evidence" value="ECO:0007669"/>
    <property type="project" value="RHEA"/>
</dbReference>
<comment type="similarity">
    <text evidence="1">Belongs to the helicase family. UvrD subfamily.</text>
</comment>
<evidence type="ECO:0000256" key="3">
    <source>
        <dbReference type="ARBA" id="ARBA00022801"/>
    </source>
</evidence>
<evidence type="ECO:0000313" key="14">
    <source>
        <dbReference type="Proteomes" id="UP000215086"/>
    </source>
</evidence>
<gene>
    <name evidence="13" type="ORF">THTE_3571</name>
</gene>
<keyword evidence="2 10" id="KW-0547">Nucleotide-binding</keyword>
<dbReference type="KEGG" id="ttf:THTE_3571"/>
<keyword evidence="6" id="KW-0413">Isomerase</keyword>
<dbReference type="InterPro" id="IPR014017">
    <property type="entry name" value="DNA_helicase_UvrD-like_C"/>
</dbReference>
<dbReference type="InterPro" id="IPR014016">
    <property type="entry name" value="UvrD-like_ATP-bd"/>
</dbReference>
<evidence type="ECO:0000313" key="13">
    <source>
        <dbReference type="EMBL" id="ASV76172.1"/>
    </source>
</evidence>
<dbReference type="Gene3D" id="1.10.486.10">
    <property type="entry name" value="PCRA, domain 4"/>
    <property type="match status" value="1"/>
</dbReference>
<keyword evidence="5 10" id="KW-0067">ATP-binding</keyword>
<name>A0A286RJT4_9BACT</name>
<evidence type="ECO:0000256" key="5">
    <source>
        <dbReference type="ARBA" id="ARBA00022840"/>
    </source>
</evidence>
<dbReference type="GO" id="GO:0043138">
    <property type="term" value="F:3'-5' DNA helicase activity"/>
    <property type="evidence" value="ECO:0007669"/>
    <property type="project" value="UniProtKB-EC"/>
</dbReference>
<dbReference type="EMBL" id="CP018477">
    <property type="protein sequence ID" value="ASV76172.1"/>
    <property type="molecule type" value="Genomic_DNA"/>
</dbReference>
<feature type="domain" description="UvrD-like helicase ATP-binding" evidence="11">
    <location>
        <begin position="12"/>
        <end position="304"/>
    </location>
</feature>
<sequence length="675" mass="76203">MSVSSLEDLILKPLNPRQQEAVTHGTDPLLIVAGAGTGKTATIVHRVAWLVAHNVPPHTIMLLTFTRRAAEEMVRRVETILSRLSGTQLPGNLATRIWGGTFHAIGLRFLRMFGEELGLPPGFTVLDRSDAEDFINVIRTDLKLATTDRRFPKKGTCADIYSRMVNTCLPLRQVLAEFFPWCKEWHDELDRLFREYTARKKESATLDYDDLLLAWLELLNKESVGSEIRKRFRAILVDEYQDTNIIQANILYRLAPTGDGVTVVGDDAQAIYSFRGASIKNILEFPKQYPNARIVTLEQNYRSTMPILTAANAIIRPAKEKFTKNLWSEKKTGEKPWLVAALDEYEQAQFVIRRILEHHNQGTLLRHQAVLFRASHHSLPLEAELTRRGIPYHKYGGLKFLEAAHIKDALAFLRLAENPRDLVAGMRVLCLLPGIGPAKARKLLAACSVNGGHFDPWQEITPSPTAADIWPQFVQLMLHLAEGKATLPAQLHQIRVFYEPLLPVLYDNPIPRAKDLEQLEQIASRFKDRQTFLAQIALDPPNSTQDFAANPDLNDDYLVLSTIHSAKGLEWDVVFIINATDGNIPSDMATGSPESIEEERRLFYVAVTRAKRYLYVCYPQSYYTTSSLSWQNYGIALKSRFLTPEATQCFTSITAQSMEADDADLPTLARRNTAL</sequence>
<evidence type="ECO:0000256" key="7">
    <source>
        <dbReference type="ARBA" id="ARBA00034617"/>
    </source>
</evidence>
<dbReference type="Pfam" id="PF00580">
    <property type="entry name" value="UvrD-helicase"/>
    <property type="match status" value="1"/>
</dbReference>